<dbReference type="AlphaFoldDB" id="A0A2T5BIS4"/>
<feature type="region of interest" description="Disordered" evidence="1">
    <location>
        <begin position="147"/>
        <end position="171"/>
    </location>
</feature>
<gene>
    <name evidence="3" type="ORF">C7449_101542</name>
</gene>
<protein>
    <submittedName>
        <fullName evidence="3">Uncharacterized protein</fullName>
    </submittedName>
</protein>
<name>A0A2T5BIS4_MYCDI</name>
<accession>A0A2T5BIS4</accession>
<evidence type="ECO:0000256" key="1">
    <source>
        <dbReference type="SAM" id="MobiDB-lite"/>
    </source>
</evidence>
<proteinExistence type="predicted"/>
<organism evidence="3 4">
    <name type="scientific">Mycoplana dimorpha</name>
    <dbReference type="NCBI Taxonomy" id="28320"/>
    <lineage>
        <taxon>Bacteria</taxon>
        <taxon>Pseudomonadati</taxon>
        <taxon>Pseudomonadota</taxon>
        <taxon>Alphaproteobacteria</taxon>
        <taxon>Hyphomicrobiales</taxon>
        <taxon>Rhizobiaceae</taxon>
        <taxon>Mycoplana</taxon>
    </lineage>
</organism>
<comment type="caution">
    <text evidence="3">The sequence shown here is derived from an EMBL/GenBank/DDBJ whole genome shotgun (WGS) entry which is preliminary data.</text>
</comment>
<sequence>MFLGTMLRTVPGRRRADGMTDWQHSSVTERQRGFLGALFLMLALLAGQFVTLERKISFRSGNEQAVTRTSPEKVTRRTGAPRPLSAGGGASGSDAWLLSPGSAERRAVKARASGAGGDPPNDLAFLVPDHPAAIAPQSERIVAKAPAEMVPAGTPRHDFQGRAPPRIFERA</sequence>
<feature type="transmembrane region" description="Helical" evidence="2">
    <location>
        <begin position="34"/>
        <end position="52"/>
    </location>
</feature>
<evidence type="ECO:0000313" key="4">
    <source>
        <dbReference type="Proteomes" id="UP000241247"/>
    </source>
</evidence>
<feature type="region of interest" description="Disordered" evidence="1">
    <location>
        <begin position="61"/>
        <end position="127"/>
    </location>
</feature>
<keyword evidence="2" id="KW-0472">Membrane</keyword>
<dbReference type="EMBL" id="PZZZ01000001">
    <property type="protein sequence ID" value="PTM98876.1"/>
    <property type="molecule type" value="Genomic_DNA"/>
</dbReference>
<reference evidence="3 4" key="1">
    <citation type="submission" date="2018-04" db="EMBL/GenBank/DDBJ databases">
        <title>Genomic Encyclopedia of Type Strains, Phase IV (KMG-IV): sequencing the most valuable type-strain genomes for metagenomic binning, comparative biology and taxonomic classification.</title>
        <authorList>
            <person name="Goeker M."/>
        </authorList>
    </citation>
    <scope>NUCLEOTIDE SEQUENCE [LARGE SCALE GENOMIC DNA]</scope>
    <source>
        <strain evidence="3 4">DSM 7138</strain>
    </source>
</reference>
<keyword evidence="2" id="KW-1133">Transmembrane helix</keyword>
<dbReference type="Proteomes" id="UP000241247">
    <property type="component" value="Unassembled WGS sequence"/>
</dbReference>
<evidence type="ECO:0000313" key="3">
    <source>
        <dbReference type="EMBL" id="PTM98876.1"/>
    </source>
</evidence>
<evidence type="ECO:0000256" key="2">
    <source>
        <dbReference type="SAM" id="Phobius"/>
    </source>
</evidence>
<keyword evidence="2" id="KW-0812">Transmembrane</keyword>
<keyword evidence="4" id="KW-1185">Reference proteome</keyword>